<dbReference type="VEuPathDB" id="FungiDB:ACLA_043650"/>
<sequence length="245" mass="25372">MSLAGKVAILSGASKGIGKAAALRLAQEGASVAIGYHSDAAGAQEVVDAVGADRAVAIQVNAGKVPELAHFVAQTVAKFGKIDLVVGAAGMMTMGTVETLTEEGFDELFALNVKGPLFLVQKALPHMAPGSHVVLLSTTLCVASTIPPPYLSYVSSKGAIEQMTRVLSKDLGRRGIAVNCVAPGPTATELFNQHQTEQSLAFLRNSNPNGRIGEPEDIAGSIVFLCSSDSRWVMGQTLRVNGGMA</sequence>
<organism evidence="4 5">
    <name type="scientific">Aspergillus clavatus (strain ATCC 1007 / CBS 513.65 / DSM 816 / NCTC 3887 / NRRL 1 / QM 1276 / 107)</name>
    <dbReference type="NCBI Taxonomy" id="344612"/>
    <lineage>
        <taxon>Eukaryota</taxon>
        <taxon>Fungi</taxon>
        <taxon>Dikarya</taxon>
        <taxon>Ascomycota</taxon>
        <taxon>Pezizomycotina</taxon>
        <taxon>Eurotiomycetes</taxon>
        <taxon>Eurotiomycetidae</taxon>
        <taxon>Eurotiales</taxon>
        <taxon>Aspergillaceae</taxon>
        <taxon>Aspergillus</taxon>
        <taxon>Aspergillus subgen. Fumigati</taxon>
    </lineage>
</organism>
<dbReference type="EMBL" id="DS027046">
    <property type="protein sequence ID" value="EAW13645.1"/>
    <property type="molecule type" value="Genomic_DNA"/>
</dbReference>
<proteinExistence type="inferred from homology"/>
<reference evidence="4 5" key="1">
    <citation type="journal article" date="2008" name="PLoS Genet.">
        <title>Genomic islands in the pathogenic filamentous fungus Aspergillus fumigatus.</title>
        <authorList>
            <person name="Fedorova N.D."/>
            <person name="Khaldi N."/>
            <person name="Joardar V.S."/>
            <person name="Maiti R."/>
            <person name="Amedeo P."/>
            <person name="Anderson M.J."/>
            <person name="Crabtree J."/>
            <person name="Silva J.C."/>
            <person name="Badger J.H."/>
            <person name="Albarraq A."/>
            <person name="Angiuoli S."/>
            <person name="Bussey H."/>
            <person name="Bowyer P."/>
            <person name="Cotty P.J."/>
            <person name="Dyer P.S."/>
            <person name="Egan A."/>
            <person name="Galens K."/>
            <person name="Fraser-Liggett C.M."/>
            <person name="Haas B.J."/>
            <person name="Inman J.M."/>
            <person name="Kent R."/>
            <person name="Lemieux S."/>
            <person name="Malavazi I."/>
            <person name="Orvis J."/>
            <person name="Roemer T."/>
            <person name="Ronning C.M."/>
            <person name="Sundaram J.P."/>
            <person name="Sutton G."/>
            <person name="Turner G."/>
            <person name="Venter J.C."/>
            <person name="White O.R."/>
            <person name="Whitty B.R."/>
            <person name="Youngman P."/>
            <person name="Wolfe K.H."/>
            <person name="Goldman G.H."/>
            <person name="Wortman J.R."/>
            <person name="Jiang B."/>
            <person name="Denning D.W."/>
            <person name="Nierman W.C."/>
        </authorList>
    </citation>
    <scope>NUCLEOTIDE SEQUENCE [LARGE SCALE GENOMIC DNA]</scope>
    <source>
        <strain evidence="5">ATCC 1007 / CBS 513.65 / DSM 816 / NCTC 3887 / NRRL 1</strain>
    </source>
</reference>
<keyword evidence="5" id="KW-1185">Reference proteome</keyword>
<accession>A1C8K8</accession>
<evidence type="ECO:0000256" key="2">
    <source>
        <dbReference type="ARBA" id="ARBA00022857"/>
    </source>
</evidence>
<dbReference type="PRINTS" id="PR00081">
    <property type="entry name" value="GDHRDH"/>
</dbReference>
<dbReference type="KEGG" id="act:ACLA_043650"/>
<dbReference type="AlphaFoldDB" id="A1C8K8"/>
<evidence type="ECO:0000313" key="5">
    <source>
        <dbReference type="Proteomes" id="UP000006701"/>
    </source>
</evidence>
<dbReference type="OMA" id="AEYMVAQ"/>
<dbReference type="PROSITE" id="PS00061">
    <property type="entry name" value="ADH_SHORT"/>
    <property type="match status" value="1"/>
</dbReference>
<dbReference type="eggNOG" id="KOG0725">
    <property type="taxonomic scope" value="Eukaryota"/>
</dbReference>
<dbReference type="SUPFAM" id="SSF51735">
    <property type="entry name" value="NAD(P)-binding Rossmann-fold domains"/>
    <property type="match status" value="1"/>
</dbReference>
<dbReference type="GeneID" id="4707367"/>
<protein>
    <submittedName>
        <fullName evidence="4">Oxidoreductase, short-chain dehydrogenase/reductase family, putative</fullName>
    </submittedName>
</protein>
<dbReference type="STRING" id="344612.A1C8K8"/>
<dbReference type="Gene3D" id="3.40.50.720">
    <property type="entry name" value="NAD(P)-binding Rossmann-like Domain"/>
    <property type="match status" value="1"/>
</dbReference>
<dbReference type="PANTHER" id="PTHR48107:SF7">
    <property type="entry name" value="RE15974P"/>
    <property type="match status" value="1"/>
</dbReference>
<dbReference type="Pfam" id="PF13561">
    <property type="entry name" value="adh_short_C2"/>
    <property type="match status" value="1"/>
</dbReference>
<keyword evidence="3" id="KW-0560">Oxidoreductase</keyword>
<dbReference type="InterPro" id="IPR036291">
    <property type="entry name" value="NAD(P)-bd_dom_sf"/>
</dbReference>
<evidence type="ECO:0000313" key="4">
    <source>
        <dbReference type="EMBL" id="EAW13645.1"/>
    </source>
</evidence>
<dbReference type="GO" id="GO:0044550">
    <property type="term" value="P:secondary metabolite biosynthetic process"/>
    <property type="evidence" value="ECO:0007669"/>
    <property type="project" value="UniProtKB-ARBA"/>
</dbReference>
<dbReference type="FunFam" id="3.40.50.720:FF:000084">
    <property type="entry name" value="Short-chain dehydrogenase reductase"/>
    <property type="match status" value="1"/>
</dbReference>
<name>A1C8K8_ASPCL</name>
<comment type="similarity">
    <text evidence="1">Belongs to the short-chain dehydrogenases/reductases (SDR) family.</text>
</comment>
<dbReference type="InterPro" id="IPR020904">
    <property type="entry name" value="Sc_DH/Rdtase_CS"/>
</dbReference>
<evidence type="ECO:0000256" key="1">
    <source>
        <dbReference type="ARBA" id="ARBA00006484"/>
    </source>
</evidence>
<gene>
    <name evidence="4" type="ORF">ACLA_043650</name>
</gene>
<dbReference type="GO" id="GO:0016614">
    <property type="term" value="F:oxidoreductase activity, acting on CH-OH group of donors"/>
    <property type="evidence" value="ECO:0007669"/>
    <property type="project" value="UniProtKB-ARBA"/>
</dbReference>
<dbReference type="Proteomes" id="UP000006701">
    <property type="component" value="Unassembled WGS sequence"/>
</dbReference>
<dbReference type="InterPro" id="IPR002347">
    <property type="entry name" value="SDR_fam"/>
</dbReference>
<dbReference type="RefSeq" id="XP_001275071.1">
    <property type="nucleotide sequence ID" value="XM_001275070.1"/>
</dbReference>
<evidence type="ECO:0000256" key="3">
    <source>
        <dbReference type="ARBA" id="ARBA00023002"/>
    </source>
</evidence>
<keyword evidence="2" id="KW-0521">NADP</keyword>
<dbReference type="HOGENOM" id="CLU_010194_1_3_1"/>
<dbReference type="OrthoDB" id="47007at2759"/>
<dbReference type="PANTHER" id="PTHR48107">
    <property type="entry name" value="NADPH-DEPENDENT ALDEHYDE REDUCTASE-LIKE PROTEIN, CHLOROPLASTIC-RELATED"/>
    <property type="match status" value="1"/>
</dbReference>